<dbReference type="InterPro" id="IPR016215">
    <property type="entry name" value="NTA_MOA"/>
</dbReference>
<keyword evidence="1" id="KW-0285">Flavoprotein</keyword>
<evidence type="ECO:0000256" key="2">
    <source>
        <dbReference type="ARBA" id="ARBA00022643"/>
    </source>
</evidence>
<evidence type="ECO:0000256" key="5">
    <source>
        <dbReference type="ARBA" id="ARBA00033748"/>
    </source>
</evidence>
<keyword evidence="3" id="KW-0560">Oxidoreductase</keyword>
<dbReference type="EMBL" id="BAABLM010000003">
    <property type="protein sequence ID" value="GAA4675643.1"/>
    <property type="molecule type" value="Genomic_DNA"/>
</dbReference>
<dbReference type="NCBIfam" id="TIGR03860">
    <property type="entry name" value="FMN_nitrolo"/>
    <property type="match status" value="1"/>
</dbReference>
<evidence type="ECO:0000313" key="9">
    <source>
        <dbReference type="Proteomes" id="UP001501295"/>
    </source>
</evidence>
<dbReference type="InterPro" id="IPR051260">
    <property type="entry name" value="Diverse_substr_monoxygenases"/>
</dbReference>
<sequence>MSAKPFHLAWFGAGGFGVKSWNKTWSGNGGEDWTDPQLWIDTARALERACFDYIIIEDSSYVPDAYGGNSKAYLASATATPKLDPTVLAPVMAHLTDRIGIVPTLSITEYHPYMLARKINTLDHMSKGRTGWNVVTSSSHRAAQNYGKDLLEEHDLRYDMADEFFDLACRLWDSWDADAVVNDRELGMWADFEKVHLVNFEGKFYKSRGPLNGSRSPQGHPVFTQAGGSPRGTAFASRTANSIISGVEGGVEGMKKFRDDIRAQATGWGRDPDDCKVLFMASPVLGETDAEAQEKRARQKAFSESHPELGLLHLSRHSGIDFSQFPIDEPIPDTAKTNGHQQMLAQAIGKTPREFLQKTQGAVEFVGTPDTVAAQMDEVMQEVGGDGFLISNFDLNRRYISEVTDGLVPALQHRGLVRTEYAHETFRDNLLEF</sequence>
<dbReference type="InterPro" id="IPR036661">
    <property type="entry name" value="Luciferase-like_sf"/>
</dbReference>
<keyword evidence="9" id="KW-1185">Reference proteome</keyword>
<dbReference type="Gene3D" id="3.20.20.30">
    <property type="entry name" value="Luciferase-like domain"/>
    <property type="match status" value="1"/>
</dbReference>
<dbReference type="PIRSF" id="PIRSF000337">
    <property type="entry name" value="NTA_MOA"/>
    <property type="match status" value="1"/>
</dbReference>
<dbReference type="PANTHER" id="PTHR30011">
    <property type="entry name" value="ALKANESULFONATE MONOOXYGENASE-RELATED"/>
    <property type="match status" value="1"/>
</dbReference>
<dbReference type="Proteomes" id="UP001501295">
    <property type="component" value="Unassembled WGS sequence"/>
</dbReference>
<dbReference type="RefSeq" id="WP_345375730.1">
    <property type="nucleotide sequence ID" value="NZ_BAABLM010000003.1"/>
</dbReference>
<dbReference type="Pfam" id="PF00296">
    <property type="entry name" value="Bac_luciferase"/>
    <property type="match status" value="1"/>
</dbReference>
<reference evidence="9" key="1">
    <citation type="journal article" date="2019" name="Int. J. Syst. Evol. Microbiol.">
        <title>The Global Catalogue of Microorganisms (GCM) 10K type strain sequencing project: providing services to taxonomists for standard genome sequencing and annotation.</title>
        <authorList>
            <consortium name="The Broad Institute Genomics Platform"/>
            <consortium name="The Broad Institute Genome Sequencing Center for Infectious Disease"/>
            <person name="Wu L."/>
            <person name="Ma J."/>
        </authorList>
    </citation>
    <scope>NUCLEOTIDE SEQUENCE [LARGE SCALE GENOMIC DNA]</scope>
    <source>
        <strain evidence="9">JCM 18956</strain>
    </source>
</reference>
<dbReference type="PANTHER" id="PTHR30011:SF16">
    <property type="entry name" value="C2H2 FINGER DOMAIN TRANSCRIPTION FACTOR (EUROFUNG)-RELATED"/>
    <property type="match status" value="1"/>
</dbReference>
<protein>
    <submittedName>
        <fullName evidence="8">NtaA/DmoA family FMN-dependent monooxygenase</fullName>
    </submittedName>
</protein>
<evidence type="ECO:0000256" key="1">
    <source>
        <dbReference type="ARBA" id="ARBA00022630"/>
    </source>
</evidence>
<name>A0ABP8VYI5_9MICO</name>
<evidence type="ECO:0000259" key="7">
    <source>
        <dbReference type="Pfam" id="PF00296"/>
    </source>
</evidence>
<proteinExistence type="inferred from homology"/>
<evidence type="ECO:0000256" key="6">
    <source>
        <dbReference type="SAM" id="MobiDB-lite"/>
    </source>
</evidence>
<dbReference type="InterPro" id="IPR011251">
    <property type="entry name" value="Luciferase-like_dom"/>
</dbReference>
<accession>A0ABP8VYI5</accession>
<comment type="caution">
    <text evidence="8">The sequence shown here is derived from an EMBL/GenBank/DDBJ whole genome shotgun (WGS) entry which is preliminary data.</text>
</comment>
<dbReference type="SUPFAM" id="SSF51679">
    <property type="entry name" value="Bacterial luciferase-like"/>
    <property type="match status" value="1"/>
</dbReference>
<keyword evidence="2" id="KW-0288">FMN</keyword>
<evidence type="ECO:0000313" key="8">
    <source>
        <dbReference type="EMBL" id="GAA4675643.1"/>
    </source>
</evidence>
<gene>
    <name evidence="8" type="ORF">GCM10025780_20250</name>
</gene>
<feature type="domain" description="Luciferase-like" evidence="7">
    <location>
        <begin position="35"/>
        <end position="386"/>
    </location>
</feature>
<comment type="similarity">
    <text evidence="5">Belongs to the NtaA/SnaA/DszA monooxygenase family.</text>
</comment>
<feature type="region of interest" description="Disordered" evidence="6">
    <location>
        <begin position="209"/>
        <end position="231"/>
    </location>
</feature>
<evidence type="ECO:0000256" key="3">
    <source>
        <dbReference type="ARBA" id="ARBA00023002"/>
    </source>
</evidence>
<evidence type="ECO:0000256" key="4">
    <source>
        <dbReference type="ARBA" id="ARBA00023033"/>
    </source>
</evidence>
<organism evidence="8 9">
    <name type="scientific">Frondihabitans cladoniiphilus</name>
    <dbReference type="NCBI Taxonomy" id="715785"/>
    <lineage>
        <taxon>Bacteria</taxon>
        <taxon>Bacillati</taxon>
        <taxon>Actinomycetota</taxon>
        <taxon>Actinomycetes</taxon>
        <taxon>Micrococcales</taxon>
        <taxon>Microbacteriaceae</taxon>
        <taxon>Frondihabitans</taxon>
    </lineage>
</organism>
<dbReference type="GO" id="GO:0004497">
    <property type="term" value="F:monooxygenase activity"/>
    <property type="evidence" value="ECO:0007669"/>
    <property type="project" value="UniProtKB-KW"/>
</dbReference>
<keyword evidence="4 8" id="KW-0503">Monooxygenase</keyword>